<dbReference type="Gene3D" id="3.40.50.2020">
    <property type="match status" value="1"/>
</dbReference>
<protein>
    <submittedName>
        <fullName evidence="3">Phosphoribosyltransferase family protein</fullName>
    </submittedName>
</protein>
<evidence type="ECO:0000313" key="4">
    <source>
        <dbReference type="Proteomes" id="UP001549749"/>
    </source>
</evidence>
<keyword evidence="4" id="KW-1185">Reference proteome</keyword>
<dbReference type="PANTHER" id="PTHR47505:SF1">
    <property type="entry name" value="DNA UTILIZATION PROTEIN YHGH"/>
    <property type="match status" value="1"/>
</dbReference>
<evidence type="ECO:0000256" key="1">
    <source>
        <dbReference type="ARBA" id="ARBA00008007"/>
    </source>
</evidence>
<dbReference type="PANTHER" id="PTHR47505">
    <property type="entry name" value="DNA UTILIZATION PROTEIN YHGH"/>
    <property type="match status" value="1"/>
</dbReference>
<evidence type="ECO:0000259" key="2">
    <source>
        <dbReference type="Pfam" id="PF00156"/>
    </source>
</evidence>
<feature type="domain" description="Phosphoribosyltransferase" evidence="2">
    <location>
        <begin position="149"/>
        <end position="227"/>
    </location>
</feature>
<dbReference type="InterPro" id="IPR000836">
    <property type="entry name" value="PRTase_dom"/>
</dbReference>
<evidence type="ECO:0000313" key="3">
    <source>
        <dbReference type="EMBL" id="MET6999062.1"/>
    </source>
</evidence>
<dbReference type="RefSeq" id="WP_354661628.1">
    <property type="nucleotide sequence ID" value="NZ_JBEXAC010000002.1"/>
</dbReference>
<name>A0ABV2T7S3_9BACT</name>
<organism evidence="3 4">
    <name type="scientific">Chitinophaga defluvii</name>
    <dbReference type="NCBI Taxonomy" id="3163343"/>
    <lineage>
        <taxon>Bacteria</taxon>
        <taxon>Pseudomonadati</taxon>
        <taxon>Bacteroidota</taxon>
        <taxon>Chitinophagia</taxon>
        <taxon>Chitinophagales</taxon>
        <taxon>Chitinophagaceae</taxon>
        <taxon>Chitinophaga</taxon>
    </lineage>
</organism>
<gene>
    <name evidence="3" type="ORF">ABR189_16870</name>
</gene>
<dbReference type="SUPFAM" id="SSF53271">
    <property type="entry name" value="PRTase-like"/>
    <property type="match status" value="1"/>
</dbReference>
<dbReference type="Pfam" id="PF00156">
    <property type="entry name" value="Pribosyltran"/>
    <property type="match status" value="1"/>
</dbReference>
<sequence>MFTRLYASLLHLFYPHNCDVCGTDLSGKEEVLCFQCQHKLPVTNFQQYDDNPVEKIYRGRTAVQHAMAGYYYTQSSHLRQLIHLFKYQGRKDVALYLGRQMGFMLNKSKWLHEISCIVPVPLNSAKEKQRGYNQSALLAHGIATVVQKPVITNALYRHKHTSTQTHKNRADRWQNVAAVFAPANIQSVSGQHVLLIDDVITTGATTEACSNILLTANATVSIGCLAFAYN</sequence>
<keyword evidence="3" id="KW-0808">Transferase</keyword>
<dbReference type="Proteomes" id="UP001549749">
    <property type="component" value="Unassembled WGS sequence"/>
</dbReference>
<dbReference type="InterPro" id="IPR029057">
    <property type="entry name" value="PRTase-like"/>
</dbReference>
<dbReference type="CDD" id="cd06223">
    <property type="entry name" value="PRTases_typeI"/>
    <property type="match status" value="1"/>
</dbReference>
<accession>A0ABV2T7S3</accession>
<proteinExistence type="inferred from homology"/>
<keyword evidence="3" id="KW-0328">Glycosyltransferase</keyword>
<dbReference type="InterPro" id="IPR051910">
    <property type="entry name" value="ComF/GntX_DNA_util-trans"/>
</dbReference>
<dbReference type="EMBL" id="JBEXAC010000002">
    <property type="protein sequence ID" value="MET6999062.1"/>
    <property type="molecule type" value="Genomic_DNA"/>
</dbReference>
<dbReference type="GO" id="GO:0016757">
    <property type="term" value="F:glycosyltransferase activity"/>
    <property type="evidence" value="ECO:0007669"/>
    <property type="project" value="UniProtKB-KW"/>
</dbReference>
<reference evidence="3 4" key="1">
    <citation type="submission" date="2024-06" db="EMBL/GenBank/DDBJ databases">
        <title>Chitinophaga defluvii sp. nov., isolated from municipal sewage.</title>
        <authorList>
            <person name="Zhang L."/>
        </authorList>
    </citation>
    <scope>NUCLEOTIDE SEQUENCE [LARGE SCALE GENOMIC DNA]</scope>
    <source>
        <strain evidence="3 4">H8</strain>
    </source>
</reference>
<comment type="similarity">
    <text evidence="1">Belongs to the ComF/GntX family.</text>
</comment>
<comment type="caution">
    <text evidence="3">The sequence shown here is derived from an EMBL/GenBank/DDBJ whole genome shotgun (WGS) entry which is preliminary data.</text>
</comment>